<gene>
    <name evidence="2" type="ORF">HK44_004225</name>
</gene>
<evidence type="ECO:0000256" key="1">
    <source>
        <dbReference type="SAM" id="MobiDB-lite"/>
    </source>
</evidence>
<comment type="caution">
    <text evidence="2">The sequence shown here is derived from an EMBL/GenBank/DDBJ whole genome shotgun (WGS) entry which is preliminary data.</text>
</comment>
<feature type="region of interest" description="Disordered" evidence="1">
    <location>
        <begin position="1"/>
        <end position="24"/>
    </location>
</feature>
<dbReference type="OrthoDB" id="7582564at2"/>
<dbReference type="AlphaFoldDB" id="A0A010SP94"/>
<sequence>MLNKNPLPNVGTPDHPTLSTWDDQNAATSIDGDAFTAPPALTNAELVHLRVRVIALENLVIALLAEGSERQLANARKMADYISPRPGFTQHPLTVHAAAQMTHSLERAQRFHQRDEPSV</sequence>
<evidence type="ECO:0000313" key="2">
    <source>
        <dbReference type="EMBL" id="EXF92918.1"/>
    </source>
</evidence>
<dbReference type="EMBL" id="AFOY02000015">
    <property type="protein sequence ID" value="EXF92918.1"/>
    <property type="molecule type" value="Genomic_DNA"/>
</dbReference>
<evidence type="ECO:0000313" key="3">
    <source>
        <dbReference type="Proteomes" id="UP000022611"/>
    </source>
</evidence>
<dbReference type="Proteomes" id="UP000022611">
    <property type="component" value="Unassembled WGS sequence"/>
</dbReference>
<accession>A0A010SP94</accession>
<reference evidence="2 3" key="1">
    <citation type="journal article" date="2011" name="J. Bacteriol.">
        <title>Draft genome sequence of the polycyclic aromatic hydrocarbon-degrading, genetically engineered bioluminescent bioreporter Pseudomonas fluorescens HK44.</title>
        <authorList>
            <person name="Chauhan A."/>
            <person name="Layton A.C."/>
            <person name="Williams D.E."/>
            <person name="Smartt A.E."/>
            <person name="Ripp S."/>
            <person name="Karpinets T.V."/>
            <person name="Brown S.D."/>
            <person name="Sayler G.S."/>
        </authorList>
    </citation>
    <scope>NUCLEOTIDE SEQUENCE [LARGE SCALE GENOMIC DNA]</scope>
    <source>
        <strain evidence="2 3">HK44</strain>
    </source>
</reference>
<dbReference type="HOGENOM" id="CLU_2071065_0_0_6"/>
<dbReference type="eggNOG" id="ENOG503112I">
    <property type="taxonomic scope" value="Bacteria"/>
</dbReference>
<dbReference type="PATRIC" id="fig|1042209.11.peg.3203"/>
<dbReference type="RefSeq" id="WP_019690869.1">
    <property type="nucleotide sequence ID" value="NZ_AFOY02000015.1"/>
</dbReference>
<protein>
    <submittedName>
        <fullName evidence="2">Uncharacterized protein</fullName>
    </submittedName>
</protein>
<proteinExistence type="predicted"/>
<organism evidence="2 3">
    <name type="scientific">Pseudomonas fluorescens HK44</name>
    <dbReference type="NCBI Taxonomy" id="1042209"/>
    <lineage>
        <taxon>Bacteria</taxon>
        <taxon>Pseudomonadati</taxon>
        <taxon>Pseudomonadota</taxon>
        <taxon>Gammaproteobacteria</taxon>
        <taxon>Pseudomonadales</taxon>
        <taxon>Pseudomonadaceae</taxon>
        <taxon>Pseudomonas</taxon>
    </lineage>
</organism>
<name>A0A010SP94_PSEFL</name>